<dbReference type="InterPro" id="IPR006638">
    <property type="entry name" value="Elp3/MiaA/NifB-like_rSAM"/>
</dbReference>
<dbReference type="InterPro" id="IPR018768">
    <property type="entry name" value="DUF2344"/>
</dbReference>
<dbReference type="SUPFAM" id="SSF102114">
    <property type="entry name" value="Radical SAM enzymes"/>
    <property type="match status" value="1"/>
</dbReference>
<dbReference type="STRING" id="1121416.SAMN02745220_03807"/>
<dbReference type="SFLD" id="SFLDG01082">
    <property type="entry name" value="B12-binding_domain_containing"/>
    <property type="match status" value="1"/>
</dbReference>
<dbReference type="SMART" id="SM00729">
    <property type="entry name" value="Elp3"/>
    <property type="match status" value="1"/>
</dbReference>
<feature type="region of interest" description="Disordered" evidence="1">
    <location>
        <begin position="609"/>
        <end position="628"/>
    </location>
</feature>
<organism evidence="3 4">
    <name type="scientific">Desulfopila aestuarii DSM 18488</name>
    <dbReference type="NCBI Taxonomy" id="1121416"/>
    <lineage>
        <taxon>Bacteria</taxon>
        <taxon>Pseudomonadati</taxon>
        <taxon>Thermodesulfobacteriota</taxon>
        <taxon>Desulfobulbia</taxon>
        <taxon>Desulfobulbales</taxon>
        <taxon>Desulfocapsaceae</taxon>
        <taxon>Desulfopila</taxon>
    </lineage>
</organism>
<dbReference type="NCBIfam" id="TIGR03960">
    <property type="entry name" value="rSAM_fuse_unch"/>
    <property type="match status" value="1"/>
</dbReference>
<dbReference type="EMBL" id="FRFE01000022">
    <property type="protein sequence ID" value="SHO51060.1"/>
    <property type="molecule type" value="Genomic_DNA"/>
</dbReference>
<reference evidence="3 4" key="1">
    <citation type="submission" date="2016-12" db="EMBL/GenBank/DDBJ databases">
        <authorList>
            <person name="Song W.-J."/>
            <person name="Kurnit D.M."/>
        </authorList>
    </citation>
    <scope>NUCLEOTIDE SEQUENCE [LARGE SCALE GENOMIC DNA]</scope>
    <source>
        <strain evidence="3 4">DSM 18488</strain>
    </source>
</reference>
<dbReference type="InterPro" id="IPR023404">
    <property type="entry name" value="rSAM_horseshoe"/>
</dbReference>
<dbReference type="SFLD" id="SFLDS00029">
    <property type="entry name" value="Radical_SAM"/>
    <property type="match status" value="1"/>
</dbReference>
<dbReference type="Pfam" id="PF04055">
    <property type="entry name" value="Radical_SAM"/>
    <property type="match status" value="1"/>
</dbReference>
<accession>A0A1M7YEK6</accession>
<evidence type="ECO:0000313" key="4">
    <source>
        <dbReference type="Proteomes" id="UP000184603"/>
    </source>
</evidence>
<dbReference type="InterPro" id="IPR058240">
    <property type="entry name" value="rSAM_sf"/>
</dbReference>
<dbReference type="Gene3D" id="3.80.30.20">
    <property type="entry name" value="tm_1862 like domain"/>
    <property type="match status" value="1"/>
</dbReference>
<dbReference type="GO" id="GO:0051536">
    <property type="term" value="F:iron-sulfur cluster binding"/>
    <property type="evidence" value="ECO:0007669"/>
    <property type="project" value="InterPro"/>
</dbReference>
<dbReference type="CDD" id="cd01335">
    <property type="entry name" value="Radical_SAM"/>
    <property type="match status" value="1"/>
</dbReference>
<evidence type="ECO:0000256" key="1">
    <source>
        <dbReference type="SAM" id="MobiDB-lite"/>
    </source>
</evidence>
<dbReference type="PANTHER" id="PTHR42731:SF1">
    <property type="entry name" value="RADICAL SAM DOMAIN PROTEIN"/>
    <property type="match status" value="1"/>
</dbReference>
<dbReference type="PROSITE" id="PS51918">
    <property type="entry name" value="RADICAL_SAM"/>
    <property type="match status" value="1"/>
</dbReference>
<dbReference type="AlphaFoldDB" id="A0A1M7YEK6"/>
<dbReference type="GO" id="GO:0003824">
    <property type="term" value="F:catalytic activity"/>
    <property type="evidence" value="ECO:0007669"/>
    <property type="project" value="InterPro"/>
</dbReference>
<evidence type="ECO:0000313" key="3">
    <source>
        <dbReference type="EMBL" id="SHO51060.1"/>
    </source>
</evidence>
<dbReference type="InterPro" id="IPR045784">
    <property type="entry name" value="Radical_SAM_N2"/>
</dbReference>
<proteinExistence type="predicted"/>
<dbReference type="NCBIfam" id="TIGR03936">
    <property type="entry name" value="sam_1_link_chp"/>
    <property type="match status" value="1"/>
</dbReference>
<keyword evidence="4" id="KW-1185">Reference proteome</keyword>
<evidence type="ECO:0000259" key="2">
    <source>
        <dbReference type="PROSITE" id="PS51918"/>
    </source>
</evidence>
<dbReference type="Pfam" id="PF10105">
    <property type="entry name" value="DUF2344"/>
    <property type="match status" value="1"/>
</dbReference>
<protein>
    <submittedName>
        <fullName evidence="3">Radical SAM-linked protein/radical SAM family uncharacterized protein</fullName>
    </submittedName>
</protein>
<dbReference type="Pfam" id="PF19864">
    <property type="entry name" value="Radical_SAM_N2"/>
    <property type="match status" value="1"/>
</dbReference>
<dbReference type="PANTHER" id="PTHR42731">
    <property type="entry name" value="SLL1084 PROTEIN"/>
    <property type="match status" value="1"/>
</dbReference>
<dbReference type="InterPro" id="IPR007197">
    <property type="entry name" value="rSAM"/>
</dbReference>
<name>A0A1M7YEK6_9BACT</name>
<dbReference type="Gene3D" id="3.40.50.280">
    <property type="entry name" value="Cobalamin-binding domain"/>
    <property type="match status" value="1"/>
</dbReference>
<sequence>MTNPTLFSQVQKPGRYLGSEYNTARKEWQHADVRCALVFPDLYEVGMSHQGLQILYHIVNGQDNMLAERCYCPDRDVEILLRQQNMPLTSLESGKPLAEFDLLGITLPYELCYTNILTVLDLAGLPFLAKDRDNSYPILLGGGSCAMNPEPVADFFDAVLLGDGEEAIVEIAQAIADGRRDHLDKVELLKRLATIDGVYIPAHFTPEYDESGSITGITCHNDRSDQVQRRVLADLGATDHLLNPIVPNAKIVHDRLGVEIARGCTRGCRFCQAGITYRPVRERTPKQVFDLATKGIANSGFEEMALLSLSTGDYSCLGDVLPKLMDQFADEYVSVAMPSMRVGTLTPQIMDQIKRVRKTGFTLAPEAGSERLRRVINKGITEEDLLESCRTAFALGWKVMKFYFMIGLPTETDEDIDEIIELVKKSGYAMNSVGKGKKQINVSVGTFVPKPHTPFQWSRQLTIEESRKRFSHLRQNLPKKGCNMKWHSPEQSFLEGVFSRGDRRLAQLLIRAWEKGARLDGWHEHLDFTLWLTAAKECELVLDTFLRERAQDEILPWQHLSTGVDHDFLHSEWQKAVSEIYTPDCRYHGCQQCGLCDFDIVQPIVHGSLEPGKDSQDTLPSSHSRLDKRSIPAHDENHFKYLVSYSRTGNICYLGHLEFLQLIFRALRRANITTNFSKGFHPTPKVSFAPALPVGTISNSEFFIMDLPELLPDPKATATLLSSKLPPGLEVNSIELHSGNLPAATESCYTLQLTRPIRDDEVEMATRFMEADECIISRTRKGKERQINIRPLITELAKNSDDTFVMRIISRNAEPGIKPSDALHHIFDMDEMEALAATVTKISWKAIEA</sequence>
<dbReference type="RefSeq" id="WP_073615251.1">
    <property type="nucleotide sequence ID" value="NZ_FRFE01000022.1"/>
</dbReference>
<dbReference type="OrthoDB" id="9806827at2"/>
<dbReference type="InterPro" id="IPR023862">
    <property type="entry name" value="CHP03960_rSAM"/>
</dbReference>
<feature type="domain" description="Radical SAM core" evidence="2">
    <location>
        <begin position="250"/>
        <end position="488"/>
    </location>
</feature>
<dbReference type="Proteomes" id="UP000184603">
    <property type="component" value="Unassembled WGS sequence"/>
</dbReference>
<gene>
    <name evidence="3" type="ORF">SAMN02745220_03807</name>
</gene>